<protein>
    <recommendedName>
        <fullName evidence="3">CCHC-type domain-containing protein</fullName>
    </recommendedName>
</protein>
<name>A0A8J5D0M5_CHIOP</name>
<dbReference type="Pfam" id="PF00098">
    <property type="entry name" value="zf-CCHC"/>
    <property type="match status" value="1"/>
</dbReference>
<dbReference type="InterPro" id="IPR036875">
    <property type="entry name" value="Znf_CCHC_sf"/>
</dbReference>
<accession>A0A8J5D0M5</accession>
<comment type="caution">
    <text evidence="4">The sequence shown here is derived from an EMBL/GenBank/DDBJ whole genome shotgun (WGS) entry which is preliminary data.</text>
</comment>
<dbReference type="AlphaFoldDB" id="A0A8J5D0M5"/>
<evidence type="ECO:0000256" key="2">
    <source>
        <dbReference type="SAM" id="MobiDB-lite"/>
    </source>
</evidence>
<keyword evidence="5" id="KW-1185">Reference proteome</keyword>
<organism evidence="4 5">
    <name type="scientific">Chionoecetes opilio</name>
    <name type="common">Atlantic snow crab</name>
    <name type="synonym">Cancer opilio</name>
    <dbReference type="NCBI Taxonomy" id="41210"/>
    <lineage>
        <taxon>Eukaryota</taxon>
        <taxon>Metazoa</taxon>
        <taxon>Ecdysozoa</taxon>
        <taxon>Arthropoda</taxon>
        <taxon>Crustacea</taxon>
        <taxon>Multicrustacea</taxon>
        <taxon>Malacostraca</taxon>
        <taxon>Eumalacostraca</taxon>
        <taxon>Eucarida</taxon>
        <taxon>Decapoda</taxon>
        <taxon>Pleocyemata</taxon>
        <taxon>Brachyura</taxon>
        <taxon>Eubrachyura</taxon>
        <taxon>Majoidea</taxon>
        <taxon>Majidae</taxon>
        <taxon>Chionoecetes</taxon>
    </lineage>
</organism>
<dbReference type="SUPFAM" id="SSF57756">
    <property type="entry name" value="Retrovirus zinc finger-like domains"/>
    <property type="match status" value="1"/>
</dbReference>
<keyword evidence="1" id="KW-0479">Metal-binding</keyword>
<proteinExistence type="predicted"/>
<feature type="region of interest" description="Disordered" evidence="2">
    <location>
        <begin position="193"/>
        <end position="212"/>
    </location>
</feature>
<dbReference type="Proteomes" id="UP000770661">
    <property type="component" value="Unassembled WGS sequence"/>
</dbReference>
<dbReference type="EMBL" id="JACEEZ010002292">
    <property type="protein sequence ID" value="KAG0728344.1"/>
    <property type="molecule type" value="Genomic_DNA"/>
</dbReference>
<dbReference type="InterPro" id="IPR001878">
    <property type="entry name" value="Znf_CCHC"/>
</dbReference>
<dbReference type="SMART" id="SM00343">
    <property type="entry name" value="ZnF_C2HC"/>
    <property type="match status" value="1"/>
</dbReference>
<evidence type="ECO:0000256" key="1">
    <source>
        <dbReference type="PROSITE-ProRule" id="PRU00047"/>
    </source>
</evidence>
<dbReference type="GO" id="GO:0003676">
    <property type="term" value="F:nucleic acid binding"/>
    <property type="evidence" value="ECO:0007669"/>
    <property type="project" value="InterPro"/>
</dbReference>
<sequence>MEKQRPFNPDNDTIDNWLNRFELHCELQEIPAGRRAKWCKITIGDVGNDVTTAITAATWEEWKTALKKELGHPDEENASRRDLATLTQGDLSLRALARQARQLANRAFNGAGQPIIEREAMEAFLKALPLNLKREVLRTRTTTLETAWEEAERHHQLMKTLPPTPVIVAATEQPAPSRLDQLESTIAALQRHLLNDNTGERRRTPEQRRSKDELRCWNCGNIGHLQRECRKARNSTNKFRPLNSNGGRRRALDKPP</sequence>
<feature type="domain" description="CCHC-type" evidence="3">
    <location>
        <begin position="215"/>
        <end position="231"/>
    </location>
</feature>
<feature type="region of interest" description="Disordered" evidence="2">
    <location>
        <begin position="233"/>
        <end position="256"/>
    </location>
</feature>
<evidence type="ECO:0000313" key="5">
    <source>
        <dbReference type="Proteomes" id="UP000770661"/>
    </source>
</evidence>
<evidence type="ECO:0000259" key="3">
    <source>
        <dbReference type="PROSITE" id="PS50158"/>
    </source>
</evidence>
<dbReference type="Gene3D" id="4.10.60.10">
    <property type="entry name" value="Zinc finger, CCHC-type"/>
    <property type="match status" value="1"/>
</dbReference>
<reference evidence="4" key="1">
    <citation type="submission" date="2020-07" db="EMBL/GenBank/DDBJ databases">
        <title>The High-quality genome of the commercially important snow crab, Chionoecetes opilio.</title>
        <authorList>
            <person name="Jeong J.-H."/>
            <person name="Ryu S."/>
        </authorList>
    </citation>
    <scope>NUCLEOTIDE SEQUENCE</scope>
    <source>
        <strain evidence="4">MADBK_172401_WGS</strain>
        <tissue evidence="4">Digestive gland</tissue>
    </source>
</reference>
<keyword evidence="1" id="KW-0863">Zinc-finger</keyword>
<dbReference type="Pfam" id="PF03732">
    <property type="entry name" value="Retrotrans_gag"/>
    <property type="match status" value="1"/>
</dbReference>
<keyword evidence="1" id="KW-0862">Zinc</keyword>
<dbReference type="InterPro" id="IPR005162">
    <property type="entry name" value="Retrotrans_gag_dom"/>
</dbReference>
<dbReference type="GO" id="GO:0008270">
    <property type="term" value="F:zinc ion binding"/>
    <property type="evidence" value="ECO:0007669"/>
    <property type="project" value="UniProtKB-KW"/>
</dbReference>
<evidence type="ECO:0000313" key="4">
    <source>
        <dbReference type="EMBL" id="KAG0728344.1"/>
    </source>
</evidence>
<feature type="compositionally biased region" description="Polar residues" evidence="2">
    <location>
        <begin position="234"/>
        <end position="246"/>
    </location>
</feature>
<dbReference type="PROSITE" id="PS50158">
    <property type="entry name" value="ZF_CCHC"/>
    <property type="match status" value="1"/>
</dbReference>
<gene>
    <name evidence="4" type="ORF">GWK47_032673</name>
</gene>
<feature type="compositionally biased region" description="Basic and acidic residues" evidence="2">
    <location>
        <begin position="198"/>
        <end position="212"/>
    </location>
</feature>